<dbReference type="EMBL" id="SRSF01000003">
    <property type="protein sequence ID" value="THH40035.1"/>
    <property type="molecule type" value="Genomic_DNA"/>
</dbReference>
<name>A0A4S4NM40_9BACT</name>
<keyword evidence="1" id="KW-0812">Transmembrane</keyword>
<evidence type="ECO:0000313" key="3">
    <source>
        <dbReference type="Proteomes" id="UP000308528"/>
    </source>
</evidence>
<keyword evidence="3" id="KW-1185">Reference proteome</keyword>
<dbReference type="AlphaFoldDB" id="A0A4S4NM40"/>
<evidence type="ECO:0000256" key="1">
    <source>
        <dbReference type="SAM" id="Phobius"/>
    </source>
</evidence>
<dbReference type="OrthoDB" id="9835106at2"/>
<protein>
    <recommendedName>
        <fullName evidence="4">PH domain-containing protein</fullName>
    </recommendedName>
</protein>
<keyword evidence="1" id="KW-1133">Transmembrane helix</keyword>
<proteinExistence type="predicted"/>
<evidence type="ECO:0000313" key="2">
    <source>
        <dbReference type="EMBL" id="THH40035.1"/>
    </source>
</evidence>
<accession>A0A4S4NM40</accession>
<gene>
    <name evidence="2" type="ORF">E4021_10560</name>
</gene>
<sequence>MPAETNTYTSLRGARAGQVLVVSAIVVIALTLLNDEPADPLIVLKTLLSLTAIGFLIHYGHTLNAGITLREDELEVRHLFGTNRRIHLSEVQRITVQETYNSFGSTRMVMTVFTHRDNIKIEVSDLDRSAEFIAAMEECGQATGFNVVYLDRNGQIARSLRKG</sequence>
<dbReference type="Proteomes" id="UP000308528">
    <property type="component" value="Unassembled WGS sequence"/>
</dbReference>
<evidence type="ECO:0008006" key="4">
    <source>
        <dbReference type="Google" id="ProtNLM"/>
    </source>
</evidence>
<feature type="transmembrane region" description="Helical" evidence="1">
    <location>
        <begin position="16"/>
        <end position="34"/>
    </location>
</feature>
<reference evidence="2 3" key="1">
    <citation type="submission" date="2019-04" db="EMBL/GenBank/DDBJ databases">
        <title>Lewinella litorea sp. nov., isolated from a marine sand.</title>
        <authorList>
            <person name="Yoon J.-H."/>
        </authorList>
    </citation>
    <scope>NUCLEOTIDE SEQUENCE [LARGE SCALE GENOMIC DNA]</scope>
    <source>
        <strain evidence="2 3">HSMS-39</strain>
    </source>
</reference>
<comment type="caution">
    <text evidence="2">The sequence shown here is derived from an EMBL/GenBank/DDBJ whole genome shotgun (WGS) entry which is preliminary data.</text>
</comment>
<feature type="transmembrane region" description="Helical" evidence="1">
    <location>
        <begin position="41"/>
        <end position="60"/>
    </location>
</feature>
<keyword evidence="1" id="KW-0472">Membrane</keyword>
<organism evidence="2 3">
    <name type="scientific">Neolewinella litorea</name>
    <dbReference type="NCBI Taxonomy" id="2562452"/>
    <lineage>
        <taxon>Bacteria</taxon>
        <taxon>Pseudomonadati</taxon>
        <taxon>Bacteroidota</taxon>
        <taxon>Saprospiria</taxon>
        <taxon>Saprospirales</taxon>
        <taxon>Lewinellaceae</taxon>
        <taxon>Neolewinella</taxon>
    </lineage>
</organism>
<dbReference type="RefSeq" id="WP_136459155.1">
    <property type="nucleotide sequence ID" value="NZ_SRSF01000003.1"/>
</dbReference>